<dbReference type="KEGG" id="awo:Awo_c25350"/>
<dbReference type="GO" id="GO:0030288">
    <property type="term" value="C:outer membrane-bounded periplasmic space"/>
    <property type="evidence" value="ECO:0007669"/>
    <property type="project" value="TreeGrafter"/>
</dbReference>
<dbReference type="PANTHER" id="PTHR32060">
    <property type="entry name" value="TAIL-SPECIFIC PROTEASE"/>
    <property type="match status" value="1"/>
</dbReference>
<evidence type="ECO:0000256" key="3">
    <source>
        <dbReference type="ARBA" id="ARBA00022801"/>
    </source>
</evidence>
<proteinExistence type="inferred from homology"/>
<comment type="similarity">
    <text evidence="1 5">Belongs to the peptidase S41A family.</text>
</comment>
<dbReference type="InterPro" id="IPR004447">
    <property type="entry name" value="Peptidase_S41A"/>
</dbReference>
<dbReference type="SUPFAM" id="SSF52096">
    <property type="entry name" value="ClpP/crotonase"/>
    <property type="match status" value="1"/>
</dbReference>
<keyword evidence="2 5" id="KW-0645">Protease</keyword>
<gene>
    <name evidence="8" type="ordered locus">Awo_c25350</name>
</gene>
<feature type="domain" description="PDZ" evidence="7">
    <location>
        <begin position="103"/>
        <end position="169"/>
    </location>
</feature>
<dbReference type="PANTHER" id="PTHR32060:SF30">
    <property type="entry name" value="CARBOXY-TERMINAL PROCESSING PROTEASE CTPA"/>
    <property type="match status" value="1"/>
</dbReference>
<dbReference type="PROSITE" id="PS50106">
    <property type="entry name" value="PDZ"/>
    <property type="match status" value="1"/>
</dbReference>
<protein>
    <submittedName>
        <fullName evidence="8">Putative protease</fullName>
    </submittedName>
</protein>
<dbReference type="Proteomes" id="UP000007177">
    <property type="component" value="Chromosome"/>
</dbReference>
<keyword evidence="6" id="KW-0812">Transmembrane</keyword>
<accession>H6LE59</accession>
<dbReference type="InterPro" id="IPR055210">
    <property type="entry name" value="CtpA/B_N"/>
</dbReference>
<evidence type="ECO:0000256" key="1">
    <source>
        <dbReference type="ARBA" id="ARBA00009179"/>
    </source>
</evidence>
<keyword evidence="6" id="KW-0472">Membrane</keyword>
<dbReference type="SUPFAM" id="SSF50156">
    <property type="entry name" value="PDZ domain-like"/>
    <property type="match status" value="1"/>
</dbReference>
<dbReference type="InterPro" id="IPR005151">
    <property type="entry name" value="Tail-specific_protease"/>
</dbReference>
<keyword evidence="6" id="KW-1133">Transmembrane helix</keyword>
<dbReference type="AlphaFoldDB" id="H6LE59"/>
<dbReference type="SMART" id="SM00245">
    <property type="entry name" value="TSPc"/>
    <property type="match status" value="1"/>
</dbReference>
<dbReference type="CDD" id="cd06782">
    <property type="entry name" value="cpPDZ_CPP-like"/>
    <property type="match status" value="1"/>
</dbReference>
<evidence type="ECO:0000259" key="7">
    <source>
        <dbReference type="PROSITE" id="PS50106"/>
    </source>
</evidence>
<dbReference type="Gene3D" id="3.90.226.10">
    <property type="entry name" value="2-enoyl-CoA Hydratase, Chain A, domain 1"/>
    <property type="match status" value="1"/>
</dbReference>
<dbReference type="InterPro" id="IPR001478">
    <property type="entry name" value="PDZ"/>
</dbReference>
<dbReference type="STRING" id="931626.Awo_c25350"/>
<dbReference type="GO" id="GO:0006508">
    <property type="term" value="P:proteolysis"/>
    <property type="evidence" value="ECO:0007669"/>
    <property type="project" value="UniProtKB-KW"/>
</dbReference>
<name>H6LE59_ACEWD</name>
<dbReference type="InterPro" id="IPR029045">
    <property type="entry name" value="ClpP/crotonase-like_dom_sf"/>
</dbReference>
<dbReference type="InterPro" id="IPR041489">
    <property type="entry name" value="PDZ_6"/>
</dbReference>
<evidence type="ECO:0000256" key="4">
    <source>
        <dbReference type="ARBA" id="ARBA00022825"/>
    </source>
</evidence>
<dbReference type="GO" id="GO:0008236">
    <property type="term" value="F:serine-type peptidase activity"/>
    <property type="evidence" value="ECO:0007669"/>
    <property type="project" value="UniProtKB-KW"/>
</dbReference>
<dbReference type="Pfam" id="PF22694">
    <property type="entry name" value="CtpB_N-like"/>
    <property type="match status" value="1"/>
</dbReference>
<feature type="transmembrane region" description="Helical" evidence="6">
    <location>
        <begin position="12"/>
        <end position="35"/>
    </location>
</feature>
<reference evidence="9" key="1">
    <citation type="submission" date="2011-07" db="EMBL/GenBank/DDBJ databases">
        <title>Complete genome sequence of Acetobacterium woodii.</title>
        <authorList>
            <person name="Poehlein A."/>
            <person name="Schmidt S."/>
            <person name="Kaster A.-K."/>
            <person name="Goenrich M."/>
            <person name="Vollmers J."/>
            <person name="Thuermer A."/>
            <person name="Gottschalk G."/>
            <person name="Thauer R.K."/>
            <person name="Daniel R."/>
            <person name="Mueller V."/>
        </authorList>
    </citation>
    <scope>NUCLEOTIDE SEQUENCE [LARGE SCALE GENOMIC DNA]</scope>
    <source>
        <strain evidence="9">ATCC 29683 / DSM 1030 / JCM 2381 / KCTC 1655 / WB1</strain>
    </source>
</reference>
<evidence type="ECO:0000256" key="5">
    <source>
        <dbReference type="RuleBase" id="RU004404"/>
    </source>
</evidence>
<evidence type="ECO:0000313" key="8">
    <source>
        <dbReference type="EMBL" id="AFA49292.1"/>
    </source>
</evidence>
<dbReference type="EMBL" id="CP002987">
    <property type="protein sequence ID" value="AFA49292.1"/>
    <property type="molecule type" value="Genomic_DNA"/>
</dbReference>
<dbReference type="GO" id="GO:0004175">
    <property type="term" value="F:endopeptidase activity"/>
    <property type="evidence" value="ECO:0007669"/>
    <property type="project" value="TreeGrafter"/>
</dbReference>
<reference evidence="8 9" key="2">
    <citation type="journal article" date="2012" name="PLoS ONE">
        <title>An ancient pathway combining carbon dioxide fixation with the generation and utilization of a sodium ion gradient for ATP synthesis.</title>
        <authorList>
            <person name="Poehlein A."/>
            <person name="Schmidt S."/>
            <person name="Kaster A.K."/>
            <person name="Goenrich M."/>
            <person name="Vollmers J."/>
            <person name="Thurmer A."/>
            <person name="Bertsch J."/>
            <person name="Schuchmann K."/>
            <person name="Voigt B."/>
            <person name="Hecker M."/>
            <person name="Daniel R."/>
            <person name="Thauer R.K."/>
            <person name="Gottschalk G."/>
            <person name="Muller V."/>
        </authorList>
    </citation>
    <scope>NUCLEOTIDE SEQUENCE [LARGE SCALE GENOMIC DNA]</scope>
    <source>
        <strain evidence="9">ATCC 29683 / DSM 1030 / JCM 2381 / KCTC 1655 / WB1</strain>
    </source>
</reference>
<dbReference type="InterPro" id="IPR036034">
    <property type="entry name" value="PDZ_sf"/>
</dbReference>
<dbReference type="Pfam" id="PF17820">
    <property type="entry name" value="PDZ_6"/>
    <property type="match status" value="1"/>
</dbReference>
<evidence type="ECO:0000256" key="6">
    <source>
        <dbReference type="SAM" id="Phobius"/>
    </source>
</evidence>
<dbReference type="RefSeq" id="WP_014356892.1">
    <property type="nucleotide sequence ID" value="NC_016894.1"/>
</dbReference>
<keyword evidence="4 5" id="KW-0720">Serine protease</keyword>
<evidence type="ECO:0000313" key="9">
    <source>
        <dbReference type="Proteomes" id="UP000007177"/>
    </source>
</evidence>
<dbReference type="Pfam" id="PF03572">
    <property type="entry name" value="Peptidase_S41"/>
    <property type="match status" value="1"/>
</dbReference>
<organism evidence="8 9">
    <name type="scientific">Acetobacterium woodii (strain ATCC 29683 / DSM 1030 / JCM 2381 / KCTC 1655 / WB1)</name>
    <dbReference type="NCBI Taxonomy" id="931626"/>
    <lineage>
        <taxon>Bacteria</taxon>
        <taxon>Bacillati</taxon>
        <taxon>Bacillota</taxon>
        <taxon>Clostridia</taxon>
        <taxon>Eubacteriales</taxon>
        <taxon>Eubacteriaceae</taxon>
        <taxon>Acetobacterium</taxon>
    </lineage>
</organism>
<evidence type="ECO:0000256" key="2">
    <source>
        <dbReference type="ARBA" id="ARBA00022670"/>
    </source>
</evidence>
<dbReference type="GO" id="GO:0007165">
    <property type="term" value="P:signal transduction"/>
    <property type="evidence" value="ECO:0007669"/>
    <property type="project" value="TreeGrafter"/>
</dbReference>
<dbReference type="Gene3D" id="3.30.750.44">
    <property type="match status" value="1"/>
</dbReference>
<dbReference type="NCBIfam" id="TIGR00225">
    <property type="entry name" value="prc"/>
    <property type="match status" value="1"/>
</dbReference>
<dbReference type="Gene3D" id="2.30.42.10">
    <property type="match status" value="1"/>
</dbReference>
<sequence>MENKSKKIKAIIVVVVLIMTNIITFTVATTGSFLLGNKLIVNVDSSETAAGVRKLLALKGQISSEYYKNVDNTTLFDGAIKGMFDSLGDPYSAYFTSEEFSKYMEMATGVYEGIGVVVTEDAQGYTYVVASQKGTPADAAGIKTGDKIIKVDGEDVSTIGSDLVVSKVKGPANTPVKITIARGDEIIEMDLVRQTIETNTVDSRVIGDKGYIQISEFADKTATDFKTQLNALLEQNITGLVIDLRSNPGGGVNQAVEIADRLLGDTMVVYTVDREGHKTEYKSDATEQLNLPMVVLVDGGSASSAEILAGALKDTGAAQLVGTKTFGKGIVQEVIGLTDGGGFKVTNSEYFTPNGINIQGTGLEPNVVIEATDYMKNNAFTDEEDVQLQKALEILGTTN</sequence>
<dbReference type="HOGENOM" id="CLU_017295_3_2_9"/>
<keyword evidence="9" id="KW-1185">Reference proteome</keyword>
<dbReference type="CDD" id="cd07560">
    <property type="entry name" value="Peptidase_S41_CPP"/>
    <property type="match status" value="1"/>
</dbReference>
<keyword evidence="3 5" id="KW-0378">Hydrolase</keyword>
<dbReference type="OrthoDB" id="9812068at2"/>
<dbReference type="eggNOG" id="COG0793">
    <property type="taxonomic scope" value="Bacteria"/>
</dbReference>
<dbReference type="SMART" id="SM00228">
    <property type="entry name" value="PDZ"/>
    <property type="match status" value="1"/>
</dbReference>